<dbReference type="RefSeq" id="WP_311359776.1">
    <property type="nucleotide sequence ID" value="NZ_JAVRIE010000001.1"/>
</dbReference>
<protein>
    <recommendedName>
        <fullName evidence="4">Zinc-finger domain-containing protein</fullName>
    </recommendedName>
</protein>
<dbReference type="AlphaFoldDB" id="A0AAW8QYK1"/>
<dbReference type="Proteomes" id="UP001249020">
    <property type="component" value="Unassembled WGS sequence"/>
</dbReference>
<feature type="transmembrane region" description="Helical" evidence="1">
    <location>
        <begin position="109"/>
        <end position="129"/>
    </location>
</feature>
<keyword evidence="1" id="KW-0812">Transmembrane</keyword>
<reference evidence="2 3" key="1">
    <citation type="submission" date="2023-09" db="EMBL/GenBank/DDBJ databases">
        <authorList>
            <person name="Rey-Velasco X."/>
        </authorList>
    </citation>
    <scope>NUCLEOTIDE SEQUENCE [LARGE SCALE GENOMIC DNA]</scope>
    <source>
        <strain evidence="2 3">W409</strain>
    </source>
</reference>
<sequence>MHPTASELQAYNDVLNDTPEENLGNLASHLRSCELCQSRLQNLREFRGRIELDTRPDLNTVKPAWEAIEDVLDAESDRHFLSDLTEKTIEPSAQGSSKIVALERKVNKLSAALIALAACFALVIAYPLISPSSWFDDHSKSMEMALATTIAENNELQQRVSALAPDHVFQQVGYFRSKRNLQMLDKQIQLAYLEEQSIEHKIVLWEQRKKIILNMLEQHNKPAVIII</sequence>
<organism evidence="2 3">
    <name type="scientific">Brumicola blandensis</name>
    <dbReference type="NCBI Taxonomy" id="3075611"/>
    <lineage>
        <taxon>Bacteria</taxon>
        <taxon>Pseudomonadati</taxon>
        <taxon>Pseudomonadota</taxon>
        <taxon>Gammaproteobacteria</taxon>
        <taxon>Alteromonadales</taxon>
        <taxon>Alteromonadaceae</taxon>
        <taxon>Brumicola</taxon>
    </lineage>
</organism>
<evidence type="ECO:0000256" key="1">
    <source>
        <dbReference type="SAM" id="Phobius"/>
    </source>
</evidence>
<evidence type="ECO:0000313" key="2">
    <source>
        <dbReference type="EMBL" id="MDT0580960.1"/>
    </source>
</evidence>
<comment type="caution">
    <text evidence="2">The sequence shown here is derived from an EMBL/GenBank/DDBJ whole genome shotgun (WGS) entry which is preliminary data.</text>
</comment>
<keyword evidence="3" id="KW-1185">Reference proteome</keyword>
<dbReference type="EMBL" id="JAVRIE010000001">
    <property type="protein sequence ID" value="MDT0580960.1"/>
    <property type="molecule type" value="Genomic_DNA"/>
</dbReference>
<accession>A0AAW8QYK1</accession>
<proteinExistence type="predicted"/>
<name>A0AAW8QYK1_9ALTE</name>
<keyword evidence="1" id="KW-1133">Transmembrane helix</keyword>
<evidence type="ECO:0008006" key="4">
    <source>
        <dbReference type="Google" id="ProtNLM"/>
    </source>
</evidence>
<keyword evidence="1" id="KW-0472">Membrane</keyword>
<gene>
    <name evidence="2" type="ORF">RM544_00240</name>
</gene>
<evidence type="ECO:0000313" key="3">
    <source>
        <dbReference type="Proteomes" id="UP001249020"/>
    </source>
</evidence>